<dbReference type="EMBL" id="JADBEF010000001">
    <property type="protein sequence ID" value="MBE1566017.1"/>
    <property type="molecule type" value="Genomic_DNA"/>
</dbReference>
<dbReference type="Pfam" id="PF13500">
    <property type="entry name" value="AAA_26"/>
    <property type="match status" value="1"/>
</dbReference>
<name>A0ABR9KVF8_9ACTN</name>
<proteinExistence type="predicted"/>
<sequence length="133" mass="13724">MRDLGLDVALLVVTTAGLGTLNSTALTAEALRSRGLRPHGLVFGSWPAAPDLAARSNLADLPVVADAPTLPEGSGTADCHRFLATASSPPHGAAWQPSSAAPGRPPRTWLVRAGRYTDWCGWGSALRACSVLG</sequence>
<dbReference type="Proteomes" id="UP000661607">
    <property type="component" value="Unassembled WGS sequence"/>
</dbReference>
<evidence type="ECO:0000313" key="2">
    <source>
        <dbReference type="Proteomes" id="UP000661607"/>
    </source>
</evidence>
<accession>A0ABR9KVF8</accession>
<dbReference type="InterPro" id="IPR027417">
    <property type="entry name" value="P-loop_NTPase"/>
</dbReference>
<keyword evidence="2" id="KW-1185">Reference proteome</keyword>
<protein>
    <recommendedName>
        <fullName evidence="3">Dithiobiotin synthetase</fullName>
    </recommendedName>
</protein>
<organism evidence="1 2">
    <name type="scientific">Nonomuraea africana</name>
    <dbReference type="NCBI Taxonomy" id="46171"/>
    <lineage>
        <taxon>Bacteria</taxon>
        <taxon>Bacillati</taxon>
        <taxon>Actinomycetota</taxon>
        <taxon>Actinomycetes</taxon>
        <taxon>Streptosporangiales</taxon>
        <taxon>Streptosporangiaceae</taxon>
        <taxon>Nonomuraea</taxon>
    </lineage>
</organism>
<gene>
    <name evidence="1" type="ORF">H4W81_008796</name>
</gene>
<reference evidence="1 2" key="1">
    <citation type="submission" date="2020-10" db="EMBL/GenBank/DDBJ databases">
        <title>Sequencing the genomes of 1000 actinobacteria strains.</title>
        <authorList>
            <person name="Klenk H.-P."/>
        </authorList>
    </citation>
    <scope>NUCLEOTIDE SEQUENCE [LARGE SCALE GENOMIC DNA]</scope>
    <source>
        <strain evidence="1 2">DSM 43748</strain>
    </source>
</reference>
<comment type="caution">
    <text evidence="1">The sequence shown here is derived from an EMBL/GenBank/DDBJ whole genome shotgun (WGS) entry which is preliminary data.</text>
</comment>
<evidence type="ECO:0008006" key="3">
    <source>
        <dbReference type="Google" id="ProtNLM"/>
    </source>
</evidence>
<evidence type="ECO:0000313" key="1">
    <source>
        <dbReference type="EMBL" id="MBE1566017.1"/>
    </source>
</evidence>
<dbReference type="SUPFAM" id="SSF52540">
    <property type="entry name" value="P-loop containing nucleoside triphosphate hydrolases"/>
    <property type="match status" value="1"/>
</dbReference>
<dbReference type="Gene3D" id="3.40.50.300">
    <property type="entry name" value="P-loop containing nucleotide triphosphate hydrolases"/>
    <property type="match status" value="1"/>
</dbReference>